<feature type="transmembrane region" description="Helical" evidence="2">
    <location>
        <begin position="30"/>
        <end position="49"/>
    </location>
</feature>
<keyword evidence="2" id="KW-0812">Transmembrane</keyword>
<dbReference type="EMBL" id="CP015878">
    <property type="protein sequence ID" value="ANI15924.1"/>
    <property type="molecule type" value="Genomic_DNA"/>
</dbReference>
<feature type="transmembrane region" description="Helical" evidence="2">
    <location>
        <begin position="56"/>
        <end position="74"/>
    </location>
</feature>
<dbReference type="Proteomes" id="UP000077748">
    <property type="component" value="Chromosome"/>
</dbReference>
<keyword evidence="2" id="KW-1133">Transmembrane helix</keyword>
<evidence type="ECO:0000313" key="4">
    <source>
        <dbReference type="Proteomes" id="UP000077748"/>
    </source>
</evidence>
<feature type="region of interest" description="Disordered" evidence="1">
    <location>
        <begin position="316"/>
        <end position="337"/>
    </location>
</feature>
<protein>
    <submittedName>
        <fullName evidence="3">MFS transporter</fullName>
    </submittedName>
</protein>
<dbReference type="GeneID" id="72995518"/>
<evidence type="ECO:0000313" key="3">
    <source>
        <dbReference type="EMBL" id="ANI15924.1"/>
    </source>
</evidence>
<evidence type="ECO:0000256" key="2">
    <source>
        <dbReference type="SAM" id="Phobius"/>
    </source>
</evidence>
<name>A0A127MRF6_9PSED</name>
<reference evidence="3 4" key="1">
    <citation type="submission" date="2016-05" db="EMBL/GenBank/DDBJ databases">
        <title>Genome Sequence of Pseudomonas citronellolis Strain SJTE-3, an Estrogens and Persistent Organic Pollutants degradation strain.</title>
        <authorList>
            <person name="Liang R."/>
        </authorList>
    </citation>
    <scope>NUCLEOTIDE SEQUENCE [LARGE SCALE GENOMIC DNA]</scope>
    <source>
        <strain evidence="3 4">SJTE-3</strain>
    </source>
</reference>
<dbReference type="AlphaFoldDB" id="A0A127MRF6"/>
<feature type="compositionally biased region" description="Low complexity" evidence="1">
    <location>
        <begin position="316"/>
        <end position="336"/>
    </location>
</feature>
<dbReference type="KEGG" id="pcq:PcP3B5_23880"/>
<keyword evidence="2" id="KW-0472">Membrane</keyword>
<organism evidence="3 4">
    <name type="scientific">Pseudomonas citronellolis</name>
    <dbReference type="NCBI Taxonomy" id="53408"/>
    <lineage>
        <taxon>Bacteria</taxon>
        <taxon>Pseudomonadati</taxon>
        <taxon>Pseudomonadota</taxon>
        <taxon>Gammaproteobacteria</taxon>
        <taxon>Pseudomonadales</taxon>
        <taxon>Pseudomonadaceae</taxon>
        <taxon>Pseudomonas</taxon>
    </lineage>
</organism>
<gene>
    <name evidence="3" type="ORF">A9C11_18970</name>
</gene>
<dbReference type="RefSeq" id="WP_061561316.1">
    <property type="nucleotide sequence ID" value="NZ_CP014158.1"/>
</dbReference>
<proteinExistence type="predicted"/>
<sequence length="409" mass="45090">MDTLLILGGLLLILAGYAWLVMLAFARGPLWGLACLLPPLAPVFLARHWGFARKALFLGALGCIPLVVGLAMLASRDSARLEAILSLQWLRSEPAAAPELDIALRGELDGQAFAPQQAELIDGVLSLREGQDFYAHREVRIRLAAQPHGPLRLDVLPDDRGPRPVVEVSWLAPGADLPEAVRLERGYSLHLDLRPEAPNRLRGDFHLVLPTQYRTTLSGRIELYTDRLRYRDGQVDTRFDSADTLAYVLRDYLQRRFPGRQLELPASRLEPLGSIMQVPLDFRLDGEAQHLDLELARSANRGWAVRGDRYPKLAPRAEASAPAAEPGPAAPQPGSATRPLSLERLQAEPQRYVNRGMRVTTERGRVAEGVFTGLDANGRVVIRHLLTGAGQASYSLRPAEISAIELLPQ</sequence>
<accession>A0A127MRF6</accession>
<evidence type="ECO:0000256" key="1">
    <source>
        <dbReference type="SAM" id="MobiDB-lite"/>
    </source>
</evidence>
<dbReference type="STRING" id="53408.A9C11_18970"/>